<dbReference type="Proteomes" id="UP000315636">
    <property type="component" value="Unassembled WGS sequence"/>
</dbReference>
<keyword evidence="1" id="KW-0472">Membrane</keyword>
<keyword evidence="1" id="KW-1133">Transmembrane helix</keyword>
<reference evidence="2 3" key="1">
    <citation type="submission" date="2017-05" db="EMBL/GenBank/DDBJ databases">
        <authorList>
            <person name="Varghese N."/>
            <person name="Submissions S."/>
        </authorList>
    </citation>
    <scope>NUCLEOTIDE SEQUENCE [LARGE SCALE GENOMIC DNA]</scope>
    <source>
        <strain evidence="2 3">DSM 45474</strain>
    </source>
</reference>
<keyword evidence="3" id="KW-1185">Reference proteome</keyword>
<dbReference type="OrthoDB" id="2925715at2"/>
<gene>
    <name evidence="2" type="ORF">SAMN06264849_102237</name>
</gene>
<organism evidence="2 3">
    <name type="scientific">Melghirimyces algeriensis</name>
    <dbReference type="NCBI Taxonomy" id="910412"/>
    <lineage>
        <taxon>Bacteria</taxon>
        <taxon>Bacillati</taxon>
        <taxon>Bacillota</taxon>
        <taxon>Bacilli</taxon>
        <taxon>Bacillales</taxon>
        <taxon>Thermoactinomycetaceae</taxon>
        <taxon>Melghirimyces</taxon>
    </lineage>
</organism>
<accession>A0A521BN43</accession>
<evidence type="ECO:0000313" key="2">
    <source>
        <dbReference type="EMBL" id="SMO48567.1"/>
    </source>
</evidence>
<evidence type="ECO:0008006" key="4">
    <source>
        <dbReference type="Google" id="ProtNLM"/>
    </source>
</evidence>
<keyword evidence="1" id="KW-0812">Transmembrane</keyword>
<feature type="transmembrane region" description="Helical" evidence="1">
    <location>
        <begin position="50"/>
        <end position="69"/>
    </location>
</feature>
<dbReference type="AlphaFoldDB" id="A0A521BN43"/>
<sequence length="80" mass="8361">MLDDAIWIPVITGLVELFKDVGFPKRFAPLLALTFGVIAGLFYTSPHDPAGGVLSGVVMGLASVGLYSGPKNLTNTGVKQ</sequence>
<evidence type="ECO:0000313" key="3">
    <source>
        <dbReference type="Proteomes" id="UP000315636"/>
    </source>
</evidence>
<name>A0A521BN43_9BACL</name>
<protein>
    <recommendedName>
        <fullName evidence="4">Holin</fullName>
    </recommendedName>
</protein>
<dbReference type="EMBL" id="FXTI01000002">
    <property type="protein sequence ID" value="SMO48567.1"/>
    <property type="molecule type" value="Genomic_DNA"/>
</dbReference>
<proteinExistence type="predicted"/>
<feature type="transmembrane region" description="Helical" evidence="1">
    <location>
        <begin position="27"/>
        <end position="44"/>
    </location>
</feature>
<dbReference type="RefSeq" id="WP_142504537.1">
    <property type="nucleotide sequence ID" value="NZ_FXTI01000002.1"/>
</dbReference>
<evidence type="ECO:0000256" key="1">
    <source>
        <dbReference type="SAM" id="Phobius"/>
    </source>
</evidence>